<dbReference type="PANTHER" id="PTHR34107">
    <property type="entry name" value="SLL0198 PROTEIN-RELATED"/>
    <property type="match status" value="1"/>
</dbReference>
<dbReference type="EMBL" id="WWEO01000036">
    <property type="protein sequence ID" value="NCD68167.1"/>
    <property type="molecule type" value="Genomic_DNA"/>
</dbReference>
<dbReference type="Pfam" id="PF05685">
    <property type="entry name" value="Uma2"/>
    <property type="match status" value="1"/>
</dbReference>
<keyword evidence="2" id="KW-0540">Nuclease</keyword>
<gene>
    <name evidence="2" type="ORF">GSY63_02220</name>
</gene>
<organism evidence="2 3">
    <name type="scientific">Mucilaginibacter agri</name>
    <dbReference type="NCBI Taxonomy" id="2695265"/>
    <lineage>
        <taxon>Bacteria</taxon>
        <taxon>Pseudomonadati</taxon>
        <taxon>Bacteroidota</taxon>
        <taxon>Sphingobacteriia</taxon>
        <taxon>Sphingobacteriales</taxon>
        <taxon>Sphingobacteriaceae</taxon>
        <taxon>Mucilaginibacter</taxon>
    </lineage>
</organism>
<evidence type="ECO:0000313" key="3">
    <source>
        <dbReference type="Proteomes" id="UP000638732"/>
    </source>
</evidence>
<protein>
    <submittedName>
        <fullName evidence="2">Uma2 family endonuclease</fullName>
    </submittedName>
</protein>
<dbReference type="CDD" id="cd06260">
    <property type="entry name" value="DUF820-like"/>
    <property type="match status" value="1"/>
</dbReference>
<dbReference type="RefSeq" id="WP_166584193.1">
    <property type="nucleotide sequence ID" value="NZ_WWEO01000036.1"/>
</dbReference>
<reference evidence="2" key="1">
    <citation type="submission" date="2020-01" db="EMBL/GenBank/DDBJ databases">
        <authorList>
            <person name="Seo Y.L."/>
        </authorList>
    </citation>
    <scope>NUCLEOTIDE SEQUENCE</scope>
    <source>
        <strain evidence="2">R11</strain>
    </source>
</reference>
<keyword evidence="2" id="KW-0378">Hydrolase</keyword>
<dbReference type="InterPro" id="IPR008538">
    <property type="entry name" value="Uma2"/>
</dbReference>
<comment type="caution">
    <text evidence="2">The sequence shown here is derived from an EMBL/GenBank/DDBJ whole genome shotgun (WGS) entry which is preliminary data.</text>
</comment>
<name>A0A966DSE7_9SPHI</name>
<evidence type="ECO:0000313" key="2">
    <source>
        <dbReference type="EMBL" id="NCD68167.1"/>
    </source>
</evidence>
<dbReference type="GO" id="GO:0004519">
    <property type="term" value="F:endonuclease activity"/>
    <property type="evidence" value="ECO:0007669"/>
    <property type="project" value="UniProtKB-KW"/>
</dbReference>
<keyword evidence="2" id="KW-0255">Endonuclease</keyword>
<reference evidence="2" key="2">
    <citation type="submission" date="2020-10" db="EMBL/GenBank/DDBJ databases">
        <title>Mucilaginibacter sp. nov., isolated from soil.</title>
        <authorList>
            <person name="Jeon C.O."/>
        </authorList>
    </citation>
    <scope>NUCLEOTIDE SEQUENCE</scope>
    <source>
        <strain evidence="2">R11</strain>
    </source>
</reference>
<keyword evidence="3" id="KW-1185">Reference proteome</keyword>
<dbReference type="InterPro" id="IPR011335">
    <property type="entry name" value="Restrct_endonuc-II-like"/>
</dbReference>
<dbReference type="Gene3D" id="3.90.1570.10">
    <property type="entry name" value="tt1808, chain A"/>
    <property type="match status" value="1"/>
</dbReference>
<sequence>MKDILDIPRTAMEVFELLPEGTACEVIDNTLYMSPSPTTNHQEILGNIFAEIHYHIKHRNLGKAFMAPCDVYLNNGQNVVQPDILFIKKDRGNIIQTKGVYGSPDLIIEILSTNKIHDQERKLELYRQNLVPEYVIIDPETKQVWHYILIGGKYSEKIGSDHKSLNLEQLDLVLSF</sequence>
<dbReference type="SUPFAM" id="SSF52980">
    <property type="entry name" value="Restriction endonuclease-like"/>
    <property type="match status" value="1"/>
</dbReference>
<feature type="domain" description="Putative restriction endonuclease" evidence="1">
    <location>
        <begin position="15"/>
        <end position="167"/>
    </location>
</feature>
<dbReference type="AlphaFoldDB" id="A0A966DSE7"/>
<evidence type="ECO:0000259" key="1">
    <source>
        <dbReference type="Pfam" id="PF05685"/>
    </source>
</evidence>
<dbReference type="Proteomes" id="UP000638732">
    <property type="component" value="Unassembled WGS sequence"/>
</dbReference>
<proteinExistence type="predicted"/>
<accession>A0A966DSE7</accession>
<dbReference type="PANTHER" id="PTHR34107:SF4">
    <property type="entry name" value="SLL1222 PROTEIN"/>
    <property type="match status" value="1"/>
</dbReference>
<dbReference type="InterPro" id="IPR012296">
    <property type="entry name" value="Nuclease_put_TT1808"/>
</dbReference>